<comment type="caution">
    <text evidence="2">The sequence shown here is derived from an EMBL/GenBank/DDBJ whole genome shotgun (WGS) entry which is preliminary data.</text>
</comment>
<dbReference type="EMBL" id="MHPP01000020">
    <property type="protein sequence ID" value="OGZ84260.1"/>
    <property type="molecule type" value="Genomic_DNA"/>
</dbReference>
<feature type="transmembrane region" description="Helical" evidence="1">
    <location>
        <begin position="9"/>
        <end position="32"/>
    </location>
</feature>
<evidence type="ECO:0000256" key="1">
    <source>
        <dbReference type="SAM" id="Phobius"/>
    </source>
</evidence>
<evidence type="ECO:0000313" key="3">
    <source>
        <dbReference type="Proteomes" id="UP000177751"/>
    </source>
</evidence>
<evidence type="ECO:0000313" key="2">
    <source>
        <dbReference type="EMBL" id="OGZ84260.1"/>
    </source>
</evidence>
<keyword evidence="1" id="KW-1133">Transmembrane helix</keyword>
<sequence length="179" mass="20098">MKISAQNKIYLISAVFTLVILAIAMFLIWPVFKNIEGGVKELSLLKNDIVFSREEIAGLQSFQNKYEAYKPNLEKLDGMFVDPNSPIEFIKFVEKKSLDAGVVPEINMSQGLQAQGEGLAFMIFRINFKGSLQKILEISEKMEAGPYFLEIQSLKIRESSVANQGQDFNASLLIKVLAK</sequence>
<proteinExistence type="predicted"/>
<organism evidence="2 3">
    <name type="scientific">Candidatus Staskawiczbacteria bacterium RIFOXYC1_FULL_38_18</name>
    <dbReference type="NCBI Taxonomy" id="1802229"/>
    <lineage>
        <taxon>Bacteria</taxon>
        <taxon>Candidatus Staskawicziibacteriota</taxon>
    </lineage>
</organism>
<dbReference type="Proteomes" id="UP000177751">
    <property type="component" value="Unassembled WGS sequence"/>
</dbReference>
<name>A0A1G2JCW0_9BACT</name>
<accession>A0A1G2JCW0</accession>
<keyword evidence="1" id="KW-0812">Transmembrane</keyword>
<dbReference type="AlphaFoldDB" id="A0A1G2JCW0"/>
<reference evidence="2 3" key="1">
    <citation type="journal article" date="2016" name="Nat. Commun.">
        <title>Thousands of microbial genomes shed light on interconnected biogeochemical processes in an aquifer system.</title>
        <authorList>
            <person name="Anantharaman K."/>
            <person name="Brown C.T."/>
            <person name="Hug L.A."/>
            <person name="Sharon I."/>
            <person name="Castelle C.J."/>
            <person name="Probst A.J."/>
            <person name="Thomas B.C."/>
            <person name="Singh A."/>
            <person name="Wilkins M.J."/>
            <person name="Karaoz U."/>
            <person name="Brodie E.L."/>
            <person name="Williams K.H."/>
            <person name="Hubbard S.S."/>
            <person name="Banfield J.F."/>
        </authorList>
    </citation>
    <scope>NUCLEOTIDE SEQUENCE [LARGE SCALE GENOMIC DNA]</scope>
</reference>
<dbReference type="STRING" id="1802229.A2401_02565"/>
<keyword evidence="1" id="KW-0472">Membrane</keyword>
<gene>
    <name evidence="2" type="ORF">A2401_02565</name>
</gene>
<protein>
    <submittedName>
        <fullName evidence="2">Uncharacterized protein</fullName>
    </submittedName>
</protein>